<name>A0A3N4CU06_9ACTN</name>
<dbReference type="InterPro" id="IPR009293">
    <property type="entry name" value="UPF0478"/>
</dbReference>
<dbReference type="OMA" id="FGYGVRK"/>
<dbReference type="AlphaFoldDB" id="A0A3N4CU06"/>
<keyword evidence="3" id="KW-1185">Reference proteome</keyword>
<proteinExistence type="predicted"/>
<dbReference type="GeneID" id="64407062"/>
<dbReference type="Proteomes" id="UP000273044">
    <property type="component" value="Chromosome"/>
</dbReference>
<organism evidence="2 3">
    <name type="scientific">Arachnia propionica</name>
    <dbReference type="NCBI Taxonomy" id="1750"/>
    <lineage>
        <taxon>Bacteria</taxon>
        <taxon>Bacillati</taxon>
        <taxon>Actinomycetota</taxon>
        <taxon>Actinomycetes</taxon>
        <taxon>Propionibacteriales</taxon>
        <taxon>Propionibacteriaceae</taxon>
        <taxon>Arachnia</taxon>
    </lineage>
</organism>
<evidence type="ECO:0000313" key="3">
    <source>
        <dbReference type="Proteomes" id="UP000273044"/>
    </source>
</evidence>
<dbReference type="EMBL" id="CP072385">
    <property type="protein sequence ID" value="QUC12525.1"/>
    <property type="molecule type" value="Genomic_DNA"/>
</dbReference>
<evidence type="ECO:0000313" key="1">
    <source>
        <dbReference type="EMBL" id="QUC12525.1"/>
    </source>
</evidence>
<accession>A0A3N4CU06</accession>
<gene>
    <name evidence="1" type="ORF">J5A53_07665</name>
    <name evidence="2" type="ORF">NCTC12967_01595</name>
</gene>
<dbReference type="EMBL" id="LR134406">
    <property type="protein sequence ID" value="VEH70300.1"/>
    <property type="molecule type" value="Genomic_DNA"/>
</dbReference>
<dbReference type="RefSeq" id="WP_014846656.1">
    <property type="nucleotide sequence ID" value="NZ_CAURRE010000010.1"/>
</dbReference>
<reference evidence="2 3" key="1">
    <citation type="submission" date="2018-12" db="EMBL/GenBank/DDBJ databases">
        <authorList>
            <consortium name="Pathogen Informatics"/>
        </authorList>
    </citation>
    <scope>NUCLEOTIDE SEQUENCE [LARGE SCALE GENOMIC DNA]</scope>
    <source>
        <strain evidence="2 3">NCTC12967</strain>
    </source>
</reference>
<sequence>MSVGELAGLLAAIALCVLVALAAVPLIKAGRALDEVRIAVRDLGHNSVPVLVELKSTVENTNAELEKLSLVTDDVARVSGHATVVSEHAANLSQLFAATLGGPLVRGAAIVHGLRTALKGRKK</sequence>
<dbReference type="Pfam" id="PF06103">
    <property type="entry name" value="DUF948"/>
    <property type="match status" value="1"/>
</dbReference>
<dbReference type="OrthoDB" id="3237344at2"/>
<reference evidence="1" key="2">
    <citation type="submission" date="2021-03" db="EMBL/GenBank/DDBJ databases">
        <title>Human Oral Microbial Genomes.</title>
        <authorList>
            <person name="Johnston C.D."/>
            <person name="Chen T."/>
            <person name="Dewhirst F.E."/>
        </authorList>
    </citation>
    <scope>NUCLEOTIDE SEQUENCE</scope>
    <source>
        <strain evidence="1">F0714</strain>
    </source>
</reference>
<evidence type="ECO:0000313" key="2">
    <source>
        <dbReference type="EMBL" id="VEH70300.1"/>
    </source>
</evidence>
<protein>
    <submittedName>
        <fullName evidence="1">DUF948 domain-containing protein</fullName>
    </submittedName>
</protein>
<dbReference type="Proteomes" id="UP000677180">
    <property type="component" value="Chromosome"/>
</dbReference>